<proteinExistence type="predicted"/>
<keyword evidence="3" id="KW-1185">Reference proteome</keyword>
<sequence>MPSDARPPIRLAVPRALLWAGAALLAAQATVVAALLTIDSLRKRREPPHGEFPRTEPATVTVAGSQVTTYTYGVDLYDAMLAAIRGAKHHVYFESYIWKGDDTGREFKEALVEAAARGVQVYVVYDAFANLVVAPSFLRFPESLHVLRFPIIRPGLLMLNPRQTGRDHRKVLVVDGETGFVGGYNIGSLYATQWRDTHLRVEGPAAWELESAFVVFWNEHRREHHPELPDGGARSWDARIQAARNSPSRLVFPIRGLYLDAIGRARERVLITQGYFIPDPEILAALLAAARRGADVRVLVPAVSNHVVADWLARGHYDQLLRGGVRLWLYQGAMVHAKTMTVDGRWATVGTTNIDRLSLTGNFEINLEIFDRDFAAHLEQVFATDLTNAHELTLEEWEQRSVLARVSERVLRPLAPLF</sequence>
<dbReference type="PANTHER" id="PTHR21248:SF22">
    <property type="entry name" value="PHOSPHOLIPASE D"/>
    <property type="match status" value="1"/>
</dbReference>
<dbReference type="CDD" id="cd09110">
    <property type="entry name" value="PLDc_CLS_1"/>
    <property type="match status" value="1"/>
</dbReference>
<dbReference type="Proteomes" id="UP001595955">
    <property type="component" value="Unassembled WGS sequence"/>
</dbReference>
<dbReference type="SMART" id="SM00155">
    <property type="entry name" value="PLDc"/>
    <property type="match status" value="2"/>
</dbReference>
<dbReference type="PANTHER" id="PTHR21248">
    <property type="entry name" value="CARDIOLIPIN SYNTHASE"/>
    <property type="match status" value="1"/>
</dbReference>
<dbReference type="Gene3D" id="3.30.870.10">
    <property type="entry name" value="Endonuclease Chain A"/>
    <property type="match status" value="2"/>
</dbReference>
<feature type="domain" description="PLD phosphodiesterase" evidence="1">
    <location>
        <begin position="163"/>
        <end position="190"/>
    </location>
</feature>
<dbReference type="PROSITE" id="PS50035">
    <property type="entry name" value="PLD"/>
    <property type="match status" value="2"/>
</dbReference>
<accession>A0ABV9D816</accession>
<evidence type="ECO:0000313" key="2">
    <source>
        <dbReference type="EMBL" id="MFC4554190.1"/>
    </source>
</evidence>
<gene>
    <name evidence="2" type="ORF">ACFO3F_02925</name>
</gene>
<feature type="domain" description="PLD phosphodiesterase" evidence="1">
    <location>
        <begin position="331"/>
        <end position="358"/>
    </location>
</feature>
<evidence type="ECO:0000313" key="3">
    <source>
        <dbReference type="Proteomes" id="UP001595955"/>
    </source>
</evidence>
<dbReference type="Pfam" id="PF13091">
    <property type="entry name" value="PLDc_2"/>
    <property type="match status" value="2"/>
</dbReference>
<evidence type="ECO:0000259" key="1">
    <source>
        <dbReference type="PROSITE" id="PS50035"/>
    </source>
</evidence>
<dbReference type="RefSeq" id="WP_122824734.1">
    <property type="nucleotide sequence ID" value="NZ_CP033325.1"/>
</dbReference>
<organism evidence="2 3">
    <name type="scientific">Georgenia faecalis</name>
    <dbReference type="NCBI Taxonomy" id="2483799"/>
    <lineage>
        <taxon>Bacteria</taxon>
        <taxon>Bacillati</taxon>
        <taxon>Actinomycetota</taxon>
        <taxon>Actinomycetes</taxon>
        <taxon>Micrococcales</taxon>
        <taxon>Bogoriellaceae</taxon>
        <taxon>Georgenia</taxon>
    </lineage>
</organism>
<reference evidence="3" key="1">
    <citation type="journal article" date="2019" name="Int. J. Syst. Evol. Microbiol.">
        <title>The Global Catalogue of Microorganisms (GCM) 10K type strain sequencing project: providing services to taxonomists for standard genome sequencing and annotation.</title>
        <authorList>
            <consortium name="The Broad Institute Genomics Platform"/>
            <consortium name="The Broad Institute Genome Sequencing Center for Infectious Disease"/>
            <person name="Wu L."/>
            <person name="Ma J."/>
        </authorList>
    </citation>
    <scope>NUCLEOTIDE SEQUENCE [LARGE SCALE GENOMIC DNA]</scope>
    <source>
        <strain evidence="3">JCM 3369</strain>
    </source>
</reference>
<dbReference type="SUPFAM" id="SSF56024">
    <property type="entry name" value="Phospholipase D/nuclease"/>
    <property type="match status" value="2"/>
</dbReference>
<name>A0ABV9D816_9MICO</name>
<protein>
    <submittedName>
        <fullName evidence="2">Phosphatidylserine/phosphatidylglycerophosphate/ cardiolipin synthase family protein</fullName>
    </submittedName>
</protein>
<dbReference type="InterPro" id="IPR001736">
    <property type="entry name" value="PLipase_D/transphosphatidylase"/>
</dbReference>
<comment type="caution">
    <text evidence="2">The sequence shown here is derived from an EMBL/GenBank/DDBJ whole genome shotgun (WGS) entry which is preliminary data.</text>
</comment>
<dbReference type="EMBL" id="JBHSGF010000002">
    <property type="protein sequence ID" value="MFC4554190.1"/>
    <property type="molecule type" value="Genomic_DNA"/>
</dbReference>
<dbReference type="CDD" id="cd09159">
    <property type="entry name" value="PLDc_ybhO_like_2"/>
    <property type="match status" value="1"/>
</dbReference>
<dbReference type="InterPro" id="IPR025202">
    <property type="entry name" value="PLD-like_dom"/>
</dbReference>